<reference evidence="1" key="2">
    <citation type="journal article" date="2015" name="Fish Shellfish Immunol.">
        <title>Early steps in the European eel (Anguilla anguilla)-Vibrio vulnificus interaction in the gills: Role of the RtxA13 toxin.</title>
        <authorList>
            <person name="Callol A."/>
            <person name="Pajuelo D."/>
            <person name="Ebbesson L."/>
            <person name="Teles M."/>
            <person name="MacKenzie S."/>
            <person name="Amaro C."/>
        </authorList>
    </citation>
    <scope>NUCLEOTIDE SEQUENCE</scope>
</reference>
<evidence type="ECO:0000313" key="1">
    <source>
        <dbReference type="EMBL" id="JAH19150.1"/>
    </source>
</evidence>
<protein>
    <submittedName>
        <fullName evidence="1">Uncharacterized protein</fullName>
    </submittedName>
</protein>
<proteinExistence type="predicted"/>
<accession>A0A0E9QS96</accession>
<name>A0A0E9QS96_ANGAN</name>
<organism evidence="1">
    <name type="scientific">Anguilla anguilla</name>
    <name type="common">European freshwater eel</name>
    <name type="synonym">Muraena anguilla</name>
    <dbReference type="NCBI Taxonomy" id="7936"/>
    <lineage>
        <taxon>Eukaryota</taxon>
        <taxon>Metazoa</taxon>
        <taxon>Chordata</taxon>
        <taxon>Craniata</taxon>
        <taxon>Vertebrata</taxon>
        <taxon>Euteleostomi</taxon>
        <taxon>Actinopterygii</taxon>
        <taxon>Neopterygii</taxon>
        <taxon>Teleostei</taxon>
        <taxon>Anguilliformes</taxon>
        <taxon>Anguillidae</taxon>
        <taxon>Anguilla</taxon>
    </lineage>
</organism>
<dbReference type="AlphaFoldDB" id="A0A0E9QS96"/>
<reference evidence="1" key="1">
    <citation type="submission" date="2014-11" db="EMBL/GenBank/DDBJ databases">
        <authorList>
            <person name="Amaro Gonzalez C."/>
        </authorList>
    </citation>
    <scope>NUCLEOTIDE SEQUENCE</scope>
</reference>
<sequence>MLLKFGKVSVANASHPACCLVKLCYVAEVTLYAYFCWHRPRCKHRLTSLL</sequence>
<dbReference type="EMBL" id="GBXM01108348">
    <property type="protein sequence ID" value="JAH00229.1"/>
    <property type="molecule type" value="Transcribed_RNA"/>
</dbReference>
<dbReference type="EMBL" id="GBXM01089427">
    <property type="protein sequence ID" value="JAH19150.1"/>
    <property type="molecule type" value="Transcribed_RNA"/>
</dbReference>